<dbReference type="GO" id="GO:0004497">
    <property type="term" value="F:monooxygenase activity"/>
    <property type="evidence" value="ECO:0007669"/>
    <property type="project" value="UniProtKB-KW"/>
</dbReference>
<keyword evidence="8" id="KW-1185">Reference proteome</keyword>
<name>A0A2S0MK86_9BURK</name>
<dbReference type="AlphaFoldDB" id="A0A2S0MK86"/>
<evidence type="ECO:0000256" key="4">
    <source>
        <dbReference type="ARBA" id="ARBA00023002"/>
    </source>
</evidence>
<accession>A0A2S0MK86</accession>
<evidence type="ECO:0000313" key="7">
    <source>
        <dbReference type="EMBL" id="AVO36171.1"/>
    </source>
</evidence>
<evidence type="ECO:0000256" key="3">
    <source>
        <dbReference type="ARBA" id="ARBA00022827"/>
    </source>
</evidence>
<dbReference type="InterPro" id="IPR002938">
    <property type="entry name" value="FAD-bd"/>
</dbReference>
<keyword evidence="5" id="KW-0503">Monooxygenase</keyword>
<dbReference type="InterPro" id="IPR036188">
    <property type="entry name" value="FAD/NAD-bd_sf"/>
</dbReference>
<dbReference type="GO" id="GO:0071949">
    <property type="term" value="F:FAD binding"/>
    <property type="evidence" value="ECO:0007669"/>
    <property type="project" value="InterPro"/>
</dbReference>
<evidence type="ECO:0000256" key="5">
    <source>
        <dbReference type="ARBA" id="ARBA00023033"/>
    </source>
</evidence>
<reference evidence="7 8" key="1">
    <citation type="submission" date="2018-03" db="EMBL/GenBank/DDBJ databases">
        <title>Genome sequencing of Ottowia sp.</title>
        <authorList>
            <person name="Kim S.-J."/>
            <person name="Heo J."/>
            <person name="Kwon S.-W."/>
        </authorList>
    </citation>
    <scope>NUCLEOTIDE SEQUENCE [LARGE SCALE GENOMIC DNA]</scope>
    <source>
        <strain evidence="7 8">KADR8-3</strain>
    </source>
</reference>
<dbReference type="Gene3D" id="3.50.50.60">
    <property type="entry name" value="FAD/NAD(P)-binding domain"/>
    <property type="match status" value="1"/>
</dbReference>
<comment type="cofactor">
    <cofactor evidence="1">
        <name>FAD</name>
        <dbReference type="ChEBI" id="CHEBI:57692"/>
    </cofactor>
</comment>
<evidence type="ECO:0000256" key="2">
    <source>
        <dbReference type="ARBA" id="ARBA00022630"/>
    </source>
</evidence>
<dbReference type="RefSeq" id="WP_106704713.1">
    <property type="nucleotide sequence ID" value="NZ_CP027666.1"/>
</dbReference>
<dbReference type="PANTHER" id="PTHR13789">
    <property type="entry name" value="MONOOXYGENASE"/>
    <property type="match status" value="1"/>
</dbReference>
<keyword evidence="4" id="KW-0560">Oxidoreductase</keyword>
<evidence type="ECO:0000259" key="6">
    <source>
        <dbReference type="Pfam" id="PF01494"/>
    </source>
</evidence>
<dbReference type="KEGG" id="otk:C6570_14115"/>
<gene>
    <name evidence="7" type="ORF">C6570_14115</name>
</gene>
<evidence type="ECO:0000313" key="8">
    <source>
        <dbReference type="Proteomes" id="UP000239709"/>
    </source>
</evidence>
<feature type="domain" description="FAD-binding" evidence="6">
    <location>
        <begin position="4"/>
        <end position="356"/>
    </location>
</feature>
<proteinExistence type="predicted"/>
<keyword evidence="3" id="KW-0274">FAD</keyword>
<dbReference type="Pfam" id="PF01494">
    <property type="entry name" value="FAD_binding_3"/>
    <property type="match status" value="1"/>
</dbReference>
<dbReference type="EMBL" id="CP027666">
    <property type="protein sequence ID" value="AVO36171.1"/>
    <property type="molecule type" value="Genomic_DNA"/>
</dbReference>
<evidence type="ECO:0000256" key="1">
    <source>
        <dbReference type="ARBA" id="ARBA00001974"/>
    </source>
</evidence>
<dbReference type="Proteomes" id="UP000239709">
    <property type="component" value="Chromosome"/>
</dbReference>
<dbReference type="PANTHER" id="PTHR13789:SF318">
    <property type="entry name" value="GERANYLGERANYL DIPHOSPHATE REDUCTASE"/>
    <property type="match status" value="1"/>
</dbReference>
<dbReference type="PRINTS" id="PR00420">
    <property type="entry name" value="RNGMNOXGNASE"/>
</dbReference>
<dbReference type="InterPro" id="IPR050493">
    <property type="entry name" value="FAD-dep_Monooxygenase_BioMet"/>
</dbReference>
<dbReference type="SUPFAM" id="SSF51905">
    <property type="entry name" value="FAD/NAD(P)-binding domain"/>
    <property type="match status" value="1"/>
</dbReference>
<dbReference type="OrthoDB" id="9782160at2"/>
<protein>
    <submittedName>
        <fullName evidence="7">FAD-dependent oxidoreductase</fullName>
    </submittedName>
</protein>
<keyword evidence="2" id="KW-0285">Flavoprotein</keyword>
<dbReference type="SUPFAM" id="SSF54373">
    <property type="entry name" value="FAD-linked reductases, C-terminal domain"/>
    <property type="match status" value="1"/>
</dbReference>
<organism evidence="7 8">
    <name type="scientific">Ottowia oryzae</name>
    <dbReference type="NCBI Taxonomy" id="2109914"/>
    <lineage>
        <taxon>Bacteria</taxon>
        <taxon>Pseudomonadati</taxon>
        <taxon>Pseudomonadota</taxon>
        <taxon>Betaproteobacteria</taxon>
        <taxon>Burkholderiales</taxon>
        <taxon>Comamonadaceae</taxon>
        <taxon>Ottowia</taxon>
    </lineage>
</organism>
<sequence length="398" mass="42552">MSALQVLIAGGGIGGLAAALGCARAGCEVRLYERAPAFSEVGAGVQLGPNVTGILRDWGLGDELQVVAAFPEQLQARSALTGEVLGQLPLGARSIERYGAPYVTVHRADLHRALARAAMRDERIHVNLNQPVTDFSDAAGAVTLTIGATYRVEGDVLVAADGVWSPIRQALIKDGPPRVTGHLAYRAMLRTADLPPALRANQVTAWLGPHVHVVQYPVRHGEWTNVVAIVEGAPPSDAHDWDHGANQADLMHALGRVCAPLQELLEAAPGASLNAATWRLWALADRPPVRGADQMARGLVALAGDAAHPMRPFLAQGAGMAIEDAAELGRAMAMDAVDVPTRLKRYALARWERCARVQARSARNGQIFHSTGLMRLGRDALMRVMGARLMDVPWLYGR</sequence>